<protein>
    <submittedName>
        <fullName evidence="1">DUF2922 domain-containing protein</fullName>
    </submittedName>
</protein>
<organism evidence="1 2">
    <name type="scientific">Lactobacillus panisapium</name>
    <dbReference type="NCBI Taxonomy" id="2012495"/>
    <lineage>
        <taxon>Bacteria</taxon>
        <taxon>Bacillati</taxon>
        <taxon>Bacillota</taxon>
        <taxon>Bacilli</taxon>
        <taxon>Lactobacillales</taxon>
        <taxon>Lactobacillaceae</taxon>
        <taxon>Lactobacillus</taxon>
    </lineage>
</organism>
<reference evidence="1 2" key="1">
    <citation type="submission" date="2020-01" db="EMBL/GenBank/DDBJ databases">
        <title>Vast differences in strain-level diversity in the gut microbiota of two closely related honey bee species.</title>
        <authorList>
            <person name="Ellegaard K.M."/>
            <person name="Suenami S."/>
            <person name="Miyazaki R."/>
            <person name="Engel P."/>
        </authorList>
    </citation>
    <scope>NUCLEOTIDE SEQUENCE [LARGE SCALE GENOMIC DNA]</scope>
    <source>
        <strain evidence="1 2">ESL0416</strain>
    </source>
</reference>
<accession>A0ABX8WA04</accession>
<proteinExistence type="predicted"/>
<dbReference type="EMBL" id="CP048268">
    <property type="protein sequence ID" value="QYN53577.1"/>
    <property type="molecule type" value="Genomic_DNA"/>
</dbReference>
<dbReference type="InterPro" id="IPR021321">
    <property type="entry name" value="DUF2922"/>
</dbReference>
<name>A0ABX8WA04_9LACO</name>
<sequence>MVTRTKTLQLVFLNGKAKKVNLTVQNVADDLDSETVKTAMTTIAQADAFAKEGVDLYQVPQSASYVERVVTNLFDNSAAESKQSAAGGSIRANH</sequence>
<dbReference type="Proteomes" id="UP000826550">
    <property type="component" value="Chromosome"/>
</dbReference>
<gene>
    <name evidence="1" type="ORF">GYM71_09170</name>
</gene>
<dbReference type="Pfam" id="PF11148">
    <property type="entry name" value="DUF2922"/>
    <property type="match status" value="1"/>
</dbReference>
<evidence type="ECO:0000313" key="1">
    <source>
        <dbReference type="EMBL" id="QYN53577.1"/>
    </source>
</evidence>
<evidence type="ECO:0000313" key="2">
    <source>
        <dbReference type="Proteomes" id="UP000826550"/>
    </source>
</evidence>
<dbReference type="RefSeq" id="WP_220220239.1">
    <property type="nucleotide sequence ID" value="NZ_CP048268.1"/>
</dbReference>
<keyword evidence="2" id="KW-1185">Reference proteome</keyword>